<dbReference type="PANTHER" id="PTHR31672">
    <property type="entry name" value="BNACNNG10540D PROTEIN"/>
    <property type="match status" value="1"/>
</dbReference>
<reference evidence="3" key="1">
    <citation type="submission" date="2025-08" db="UniProtKB">
        <authorList>
            <consortium name="RefSeq"/>
        </authorList>
    </citation>
    <scope>IDENTIFICATION</scope>
    <source>
        <tissue evidence="3">Leaf</tissue>
    </source>
</reference>
<dbReference type="Proteomes" id="UP000827889">
    <property type="component" value="Chromosome 8"/>
</dbReference>
<dbReference type="PANTHER" id="PTHR31672:SF13">
    <property type="entry name" value="F-BOX PROTEIN CPR30-LIKE"/>
    <property type="match status" value="1"/>
</dbReference>
<evidence type="ECO:0000259" key="1">
    <source>
        <dbReference type="Pfam" id="PF07734"/>
    </source>
</evidence>
<name>A0A8B8QXQ2_9MYRT</name>
<dbReference type="Pfam" id="PF07734">
    <property type="entry name" value="FBA_1"/>
    <property type="match status" value="1"/>
</dbReference>
<dbReference type="KEGG" id="rarg:115755729"/>
<dbReference type="InterPro" id="IPR017451">
    <property type="entry name" value="F-box-assoc_interact_dom"/>
</dbReference>
<sequence>MADLPDELTMDILSCNDDKYELVGSCNGVACLSTYDENDFTRSEIFLWNPWTGEWRRLPRPRFFVSEVIGFGFVSSQGSGSARLPRPGDFKVVNIRIESGLFMGRCSQVEVYSLRRSSWKRISNGFPCGIDHKCLGNQVVFRNFVCWSYQYDASLVMFDLVEEAFHRMVLPLSMRLLTEQICPLGGCLCLIGYKPSCQSREVWIMKEFGIAES</sequence>
<protein>
    <submittedName>
        <fullName evidence="3">F-box/kelch-repeat protein At3g23880-like</fullName>
    </submittedName>
</protein>
<evidence type="ECO:0000313" key="3">
    <source>
        <dbReference type="RefSeq" id="XP_030551103.1"/>
    </source>
</evidence>
<feature type="domain" description="F-box associated beta-propeller type 1" evidence="1">
    <location>
        <begin position="17"/>
        <end position="208"/>
    </location>
</feature>
<dbReference type="RefSeq" id="XP_030551103.1">
    <property type="nucleotide sequence ID" value="XM_030695243.2"/>
</dbReference>
<accession>A0A8B8QXQ2</accession>
<organism evidence="2 3">
    <name type="scientific">Rhodamnia argentea</name>
    <dbReference type="NCBI Taxonomy" id="178133"/>
    <lineage>
        <taxon>Eukaryota</taxon>
        <taxon>Viridiplantae</taxon>
        <taxon>Streptophyta</taxon>
        <taxon>Embryophyta</taxon>
        <taxon>Tracheophyta</taxon>
        <taxon>Spermatophyta</taxon>
        <taxon>Magnoliopsida</taxon>
        <taxon>eudicotyledons</taxon>
        <taxon>Gunneridae</taxon>
        <taxon>Pentapetalae</taxon>
        <taxon>rosids</taxon>
        <taxon>malvids</taxon>
        <taxon>Myrtales</taxon>
        <taxon>Myrtaceae</taxon>
        <taxon>Myrtoideae</taxon>
        <taxon>Myrteae</taxon>
        <taxon>Australasian group</taxon>
        <taxon>Rhodamnia</taxon>
    </lineage>
</organism>
<dbReference type="OrthoDB" id="1867629at2759"/>
<proteinExistence type="predicted"/>
<dbReference type="InterPro" id="IPR011043">
    <property type="entry name" value="Gal_Oxase/kelch_b-propeller"/>
</dbReference>
<dbReference type="SUPFAM" id="SSF50965">
    <property type="entry name" value="Galactose oxidase, central domain"/>
    <property type="match status" value="1"/>
</dbReference>
<gene>
    <name evidence="3" type="primary">LOC115755729</name>
</gene>
<dbReference type="InterPro" id="IPR006527">
    <property type="entry name" value="F-box-assoc_dom_typ1"/>
</dbReference>
<dbReference type="NCBIfam" id="TIGR01640">
    <property type="entry name" value="F_box_assoc_1"/>
    <property type="match status" value="1"/>
</dbReference>
<keyword evidence="2" id="KW-1185">Reference proteome</keyword>
<evidence type="ECO:0000313" key="2">
    <source>
        <dbReference type="Proteomes" id="UP000827889"/>
    </source>
</evidence>
<dbReference type="AlphaFoldDB" id="A0A8B8QXQ2"/>
<dbReference type="InterPro" id="IPR050796">
    <property type="entry name" value="SCF_F-box_component"/>
</dbReference>
<dbReference type="GeneID" id="115755729"/>